<dbReference type="PANTHER" id="PTHR36302">
    <property type="entry name" value="BLR7088 PROTEIN"/>
    <property type="match status" value="1"/>
</dbReference>
<dbReference type="Gene3D" id="2.60.40.1890">
    <property type="entry name" value="PCu(A)C copper chaperone"/>
    <property type="match status" value="1"/>
</dbReference>
<protein>
    <recommendedName>
        <fullName evidence="4">Copper(I)-binding protein</fullName>
    </recommendedName>
</protein>
<dbReference type="Proteomes" id="UP000183299">
    <property type="component" value="Unassembled WGS sequence"/>
</dbReference>
<dbReference type="OrthoDB" id="9796962at2"/>
<gene>
    <name evidence="2" type="ORF">SAMN04488138_107213</name>
</gene>
<evidence type="ECO:0000313" key="3">
    <source>
        <dbReference type="Proteomes" id="UP000183299"/>
    </source>
</evidence>
<feature type="chain" id="PRO_5010220547" description="Copper(I)-binding protein" evidence="1">
    <location>
        <begin position="22"/>
        <end position="171"/>
    </location>
</feature>
<name>A0A1I3T436_9RHOB</name>
<dbReference type="InterPro" id="IPR058248">
    <property type="entry name" value="Lxx211020-like"/>
</dbReference>
<keyword evidence="1" id="KW-0732">Signal</keyword>
<accession>A0A1I3T436</accession>
<dbReference type="AlphaFoldDB" id="A0A1I3T436"/>
<organism evidence="2 3">
    <name type="scientific">Celeribacter halophilus</name>
    <dbReference type="NCBI Taxonomy" id="576117"/>
    <lineage>
        <taxon>Bacteria</taxon>
        <taxon>Pseudomonadati</taxon>
        <taxon>Pseudomonadota</taxon>
        <taxon>Alphaproteobacteria</taxon>
        <taxon>Rhodobacterales</taxon>
        <taxon>Roseobacteraceae</taxon>
        <taxon>Celeribacter</taxon>
    </lineage>
</organism>
<dbReference type="EMBL" id="FORY01000007">
    <property type="protein sequence ID" value="SFJ64959.1"/>
    <property type="molecule type" value="Genomic_DNA"/>
</dbReference>
<dbReference type="PANTHER" id="PTHR36302:SF1">
    <property type="entry name" value="COPPER CHAPERONE PCU(A)C"/>
    <property type="match status" value="1"/>
</dbReference>
<dbReference type="STRING" id="576117.SAMN04488138_107213"/>
<evidence type="ECO:0000313" key="2">
    <source>
        <dbReference type="EMBL" id="SFJ64959.1"/>
    </source>
</evidence>
<dbReference type="InterPro" id="IPR007410">
    <property type="entry name" value="LpqE-like"/>
</dbReference>
<sequence length="171" mass="18088">MKLLLIAVLTGATPFATSAVAEDHTPSADEVQVAELSVTGAFIRATLPHAPVAGGYMTIANHGITDDRLLSVTAPIGERTDIHEMTIENDVMTMRALPDGLPVPAGETVSLQPAGNHLMIMGLSAQLVEGQSYDLTLKFENVGEVTVPFDVLALNARKHPGLQETDTHAPE</sequence>
<feature type="signal peptide" evidence="1">
    <location>
        <begin position="1"/>
        <end position="21"/>
    </location>
</feature>
<evidence type="ECO:0000256" key="1">
    <source>
        <dbReference type="SAM" id="SignalP"/>
    </source>
</evidence>
<proteinExistence type="predicted"/>
<dbReference type="SUPFAM" id="SSF110087">
    <property type="entry name" value="DR1885-like metal-binding protein"/>
    <property type="match status" value="1"/>
</dbReference>
<dbReference type="InterPro" id="IPR036182">
    <property type="entry name" value="PCuAC_sf"/>
</dbReference>
<keyword evidence="3" id="KW-1185">Reference proteome</keyword>
<dbReference type="GeneID" id="98664923"/>
<reference evidence="2 3" key="1">
    <citation type="submission" date="2016-10" db="EMBL/GenBank/DDBJ databases">
        <authorList>
            <person name="de Groot N.N."/>
        </authorList>
    </citation>
    <scope>NUCLEOTIDE SEQUENCE [LARGE SCALE GENOMIC DNA]</scope>
    <source>
        <strain evidence="2 3">CGMCC 1.8891</strain>
    </source>
</reference>
<evidence type="ECO:0008006" key="4">
    <source>
        <dbReference type="Google" id="ProtNLM"/>
    </source>
</evidence>
<dbReference type="Pfam" id="PF04314">
    <property type="entry name" value="PCuAC"/>
    <property type="match status" value="1"/>
</dbReference>
<dbReference type="RefSeq" id="WP_066604155.1">
    <property type="nucleotide sequence ID" value="NZ_FORY01000007.1"/>
</dbReference>